<evidence type="ECO:0008006" key="9">
    <source>
        <dbReference type="Google" id="ProtNLM"/>
    </source>
</evidence>
<dbReference type="SUPFAM" id="SSF52540">
    <property type="entry name" value="P-loop containing nucleoside triphosphate hydrolases"/>
    <property type="match status" value="1"/>
</dbReference>
<sequence>MNKTKEQIYEELKVNTAEWKKRGIEWFSAGEISNRFGISRTIVSQYLNEMIREKRLVKTENRPVAFLDREILEQMYPGRQIKEVIKKEDLKDGELGEKKNCFDKVIGADGSISYMVDQCKAAVVYPPNGLPVLLTGPTGCGKSYMVKVLYEYLKQEKLIPADAKLVTLNCSEYANNPELLTANLFGYKKGAFTGAYEDTTGLIQEADQGVLFLDEIHSLPDKCQEKLFVFLDKGEFYRFGDNTKVCHASVKMMFATSEDPSIVLLKTLLRRIPVIINLPSLEERSIEEKEQIILMTIRNEEERIHRKIRIGRQVFNALMSFRFEGNIGQLKDCIRLGCSNAYMKRQGEIIDIRLLDMPDYIVREAGKHFDDTRIEVEMLDIDKIRNTKEQKYVLHLYDEILEEYGVYYEEGREFRDCIEQLQEKIGTYYDYLVYQKQYVNTRIELLEEIVNDVLKRMETRYGLKRDMNKERLVVRFLCDYTQRFSTFRQWEQEKMEVIRKCTEAFRINCPIEHEIAVDITKQIGKRMEINLGEFNKILILLHVCAVQQKGDRNNIFGVILCHGYATATSMKDAVNKLLGSYVFEAIDMPLDIPTAEIGTRLGKLLERESTYRDAIFLVDMGSLEEIYQYVKEQYRGNIAIINGVTTRLALEVGSNILEKQELKTIAENASMHNISTYKVFENKEREDVLLFINESDIHAAKSMMELFQNSITQNLKLRFIPVDYYMLVLKKQAAQIFKDYNVVAVIGSPDPQIDGLPFIPIEEIIEGSAKSEINKILSKYITASELDKFNLAILKNFSLQNVIEKITILNVKIVLDDVERALESFQKIWKIVIPNKILIGLYVHICYLIERLVKKTPINTYADLGKFEEEQARFISVVKSCFSDVERRYSVEIPVSEIAYIWDYINLIEKI</sequence>
<evidence type="ECO:0000313" key="8">
    <source>
        <dbReference type="Proteomes" id="UP000234891"/>
    </source>
</evidence>
<dbReference type="InterPro" id="IPR003593">
    <property type="entry name" value="AAA+_ATPase"/>
</dbReference>
<dbReference type="PANTHER" id="PTHR32071">
    <property type="entry name" value="TRANSCRIPTIONAL REGULATORY PROTEIN"/>
    <property type="match status" value="1"/>
</dbReference>
<feature type="domain" description="Sigma-54 factor interaction" evidence="4">
    <location>
        <begin position="105"/>
        <end position="339"/>
    </location>
</feature>
<dbReference type="CDD" id="cd00009">
    <property type="entry name" value="AAA"/>
    <property type="match status" value="1"/>
</dbReference>
<dbReference type="InterPro" id="IPR002078">
    <property type="entry name" value="Sigma_54_int"/>
</dbReference>
<dbReference type="SMART" id="SM00382">
    <property type="entry name" value="AAA"/>
    <property type="match status" value="1"/>
</dbReference>
<dbReference type="InterPro" id="IPR027417">
    <property type="entry name" value="P-loop_NTPase"/>
</dbReference>
<proteinExistence type="predicted"/>
<dbReference type="GO" id="GO:0005524">
    <property type="term" value="F:ATP binding"/>
    <property type="evidence" value="ECO:0007669"/>
    <property type="project" value="UniProtKB-KW"/>
</dbReference>
<dbReference type="SUPFAM" id="SSF53062">
    <property type="entry name" value="PTS system fructose IIA component-like"/>
    <property type="match status" value="1"/>
</dbReference>
<evidence type="ECO:0000313" key="7">
    <source>
        <dbReference type="EMBL" id="PLT69180.1"/>
    </source>
</evidence>
<evidence type="ECO:0000259" key="6">
    <source>
        <dbReference type="PROSITE" id="PS51372"/>
    </source>
</evidence>
<dbReference type="Gene3D" id="3.40.50.510">
    <property type="entry name" value="Phosphotransferase system, mannose-type IIA component"/>
    <property type="match status" value="1"/>
</dbReference>
<dbReference type="GO" id="GO:0016740">
    <property type="term" value="F:transferase activity"/>
    <property type="evidence" value="ECO:0007669"/>
    <property type="project" value="UniProtKB-KW"/>
</dbReference>
<keyword evidence="2" id="KW-0547">Nucleotide-binding</keyword>
<protein>
    <recommendedName>
        <fullName evidence="9">PRD domain-containing protein</fullName>
    </recommendedName>
</protein>
<dbReference type="InterPro" id="IPR004701">
    <property type="entry name" value="PTS_EIIA_man-typ"/>
</dbReference>
<dbReference type="PANTHER" id="PTHR32071:SF38">
    <property type="entry name" value="PSP OPERON TRANSCRIPTIONAL ACTIVATOR"/>
    <property type="match status" value="1"/>
</dbReference>
<dbReference type="InterPro" id="IPR011608">
    <property type="entry name" value="PRD"/>
</dbReference>
<dbReference type="Gene3D" id="1.10.1790.10">
    <property type="entry name" value="PRD domain"/>
    <property type="match status" value="1"/>
</dbReference>
<reference evidence="7 8" key="1">
    <citation type="journal article" date="2017" name="Genome Med.">
        <title>A novel Ruminococcus gnavus clade enriched in inflammatory bowel disease patients.</title>
        <authorList>
            <person name="Hall A.B."/>
            <person name="Yassour M."/>
            <person name="Sauk J."/>
            <person name="Garner A."/>
            <person name="Jiang X."/>
            <person name="Arthur T."/>
            <person name="Lagoudas G.K."/>
            <person name="Vatanen T."/>
            <person name="Fornelos N."/>
            <person name="Wilson R."/>
            <person name="Bertha M."/>
            <person name="Cohen M."/>
            <person name="Garber J."/>
            <person name="Khalili H."/>
            <person name="Gevers D."/>
            <person name="Ananthakrishnan A.N."/>
            <person name="Kugathasan S."/>
            <person name="Lander E.S."/>
            <person name="Blainey P."/>
            <person name="Vlamakis H."/>
            <person name="Xavier R.J."/>
            <person name="Huttenhower C."/>
        </authorList>
    </citation>
    <scope>NUCLEOTIDE SEQUENCE [LARGE SCALE GENOMIC DNA]</scope>
    <source>
        <strain evidence="7 8">RJX1124</strain>
    </source>
</reference>
<keyword evidence="1" id="KW-0808">Transferase</keyword>
<gene>
    <name evidence="7" type="ORF">CDL26_15515</name>
</gene>
<dbReference type="Pfam" id="PF00158">
    <property type="entry name" value="Sigma54_activat"/>
    <property type="match status" value="1"/>
</dbReference>
<dbReference type="RefSeq" id="WP_101871526.1">
    <property type="nucleotide sequence ID" value="NZ_NIHS01000046.1"/>
</dbReference>
<dbReference type="InterPro" id="IPR036662">
    <property type="entry name" value="PTS_EIIA_man-typ_sf"/>
</dbReference>
<comment type="caution">
    <text evidence="7">The sequence shown here is derived from an EMBL/GenBank/DDBJ whole genome shotgun (WGS) entry which is preliminary data.</text>
</comment>
<dbReference type="PROSITE" id="PS51096">
    <property type="entry name" value="PTS_EIIA_TYPE_4"/>
    <property type="match status" value="1"/>
</dbReference>
<dbReference type="GO" id="GO:0009401">
    <property type="term" value="P:phosphoenolpyruvate-dependent sugar phosphotransferase system"/>
    <property type="evidence" value="ECO:0007669"/>
    <property type="project" value="InterPro"/>
</dbReference>
<dbReference type="SUPFAM" id="SSF63520">
    <property type="entry name" value="PTS-regulatory domain, PRD"/>
    <property type="match status" value="1"/>
</dbReference>
<dbReference type="Gene3D" id="3.40.50.300">
    <property type="entry name" value="P-loop containing nucleotide triphosphate hydrolases"/>
    <property type="match status" value="1"/>
</dbReference>
<feature type="domain" description="PRD" evidence="6">
    <location>
        <begin position="809"/>
        <end position="911"/>
    </location>
</feature>
<evidence type="ECO:0000259" key="5">
    <source>
        <dbReference type="PROSITE" id="PS51096"/>
    </source>
</evidence>
<organism evidence="7 8">
    <name type="scientific">Mediterraneibacter gnavus</name>
    <name type="common">Ruminococcus gnavus</name>
    <dbReference type="NCBI Taxonomy" id="33038"/>
    <lineage>
        <taxon>Bacteria</taxon>
        <taxon>Bacillati</taxon>
        <taxon>Bacillota</taxon>
        <taxon>Clostridia</taxon>
        <taxon>Lachnospirales</taxon>
        <taxon>Lachnospiraceae</taxon>
        <taxon>Mediterraneibacter</taxon>
    </lineage>
</organism>
<evidence type="ECO:0000256" key="1">
    <source>
        <dbReference type="ARBA" id="ARBA00022679"/>
    </source>
</evidence>
<dbReference type="InterPro" id="IPR036634">
    <property type="entry name" value="PRD_sf"/>
</dbReference>
<dbReference type="Pfam" id="PF00874">
    <property type="entry name" value="PRD"/>
    <property type="match status" value="1"/>
</dbReference>
<evidence type="ECO:0000259" key="4">
    <source>
        <dbReference type="PROSITE" id="PS50045"/>
    </source>
</evidence>
<dbReference type="AlphaFoldDB" id="A0A2N5P207"/>
<dbReference type="GO" id="GO:0016020">
    <property type="term" value="C:membrane"/>
    <property type="evidence" value="ECO:0007669"/>
    <property type="project" value="InterPro"/>
</dbReference>
<evidence type="ECO:0000256" key="2">
    <source>
        <dbReference type="ARBA" id="ARBA00022741"/>
    </source>
</evidence>
<dbReference type="EMBL" id="NIHS01000046">
    <property type="protein sequence ID" value="PLT69180.1"/>
    <property type="molecule type" value="Genomic_DNA"/>
</dbReference>
<evidence type="ECO:0000256" key="3">
    <source>
        <dbReference type="ARBA" id="ARBA00022840"/>
    </source>
</evidence>
<dbReference type="PROSITE" id="PS50045">
    <property type="entry name" value="SIGMA54_INTERACT_4"/>
    <property type="match status" value="1"/>
</dbReference>
<dbReference type="Proteomes" id="UP000234891">
    <property type="component" value="Unassembled WGS sequence"/>
</dbReference>
<dbReference type="PROSITE" id="PS51372">
    <property type="entry name" value="PRD_2"/>
    <property type="match status" value="1"/>
</dbReference>
<accession>A0A2N5P207</accession>
<keyword evidence="3" id="KW-0067">ATP-binding</keyword>
<name>A0A2N5P207_MEDGN</name>
<feature type="domain" description="PTS EIIA type-4" evidence="5">
    <location>
        <begin position="554"/>
        <end position="688"/>
    </location>
</feature>
<dbReference type="GO" id="GO:0006355">
    <property type="term" value="P:regulation of DNA-templated transcription"/>
    <property type="evidence" value="ECO:0007669"/>
    <property type="project" value="InterPro"/>
</dbReference>
<dbReference type="Pfam" id="PF03610">
    <property type="entry name" value="EIIA-man"/>
    <property type="match status" value="1"/>
</dbReference>